<evidence type="ECO:0000313" key="2">
    <source>
        <dbReference type="EnsemblMetazoa" id="Aqu2.1.33294_001"/>
    </source>
</evidence>
<dbReference type="AlphaFoldDB" id="A0A1X7V0H9"/>
<sequence>MADNSKRVSTGHKAVGEAESIKLLQLRRSLRDKSEVINSLDNEIVGLTNDADALTADLLEDDEFSQKIHEALTKIEKHLMTPFTPANTETTGPVAAVPSPGTRTRLSLKTFRGELTEWFKFCDGYKALIHDNVRISDIDKFTYLRSLLKRIALESINGIALTAANYLDAIEILTKPFGNKQQIIARHMVVLFSIEYSGNGIAALCTLYDLLSHTYDS</sequence>
<evidence type="ECO:0000256" key="1">
    <source>
        <dbReference type="SAM" id="Coils"/>
    </source>
</evidence>
<dbReference type="PANTHER" id="PTHR22954:SF3">
    <property type="entry name" value="PROTEIN CBG08539"/>
    <property type="match status" value="1"/>
</dbReference>
<reference evidence="2" key="1">
    <citation type="submission" date="2017-05" db="UniProtKB">
        <authorList>
            <consortium name="EnsemblMetazoa"/>
        </authorList>
    </citation>
    <scope>IDENTIFICATION</scope>
</reference>
<keyword evidence="1" id="KW-0175">Coiled coil</keyword>
<proteinExistence type="predicted"/>
<protein>
    <submittedName>
        <fullName evidence="2">Uncharacterized protein</fullName>
    </submittedName>
</protein>
<dbReference type="OrthoDB" id="6511288at2759"/>
<feature type="coiled-coil region" evidence="1">
    <location>
        <begin position="23"/>
        <end position="57"/>
    </location>
</feature>
<organism evidence="2">
    <name type="scientific">Amphimedon queenslandica</name>
    <name type="common">Sponge</name>
    <dbReference type="NCBI Taxonomy" id="400682"/>
    <lineage>
        <taxon>Eukaryota</taxon>
        <taxon>Metazoa</taxon>
        <taxon>Porifera</taxon>
        <taxon>Demospongiae</taxon>
        <taxon>Heteroscleromorpha</taxon>
        <taxon>Haplosclerida</taxon>
        <taxon>Niphatidae</taxon>
        <taxon>Amphimedon</taxon>
    </lineage>
</organism>
<accession>A0A1X7V0H9</accession>
<name>A0A1X7V0H9_AMPQE</name>
<dbReference type="EnsemblMetazoa" id="Aqu2.1.33294_001">
    <property type="protein sequence ID" value="Aqu2.1.33294_001"/>
    <property type="gene ID" value="Aqu2.1.33294"/>
</dbReference>
<dbReference type="InParanoid" id="A0A1X7V0H9"/>
<dbReference type="Pfam" id="PF03564">
    <property type="entry name" value="DUF1759"/>
    <property type="match status" value="1"/>
</dbReference>
<dbReference type="InterPro" id="IPR005312">
    <property type="entry name" value="DUF1759"/>
</dbReference>
<dbReference type="PANTHER" id="PTHR22954">
    <property type="entry name" value="RETROVIRAL PROTEASE-RELATED"/>
    <property type="match status" value="1"/>
</dbReference>